<dbReference type="InterPro" id="IPR031868">
    <property type="entry name" value="Phage_clamp_gp62"/>
</dbReference>
<name>A0A6J7WUC4_9CAUD</name>
<evidence type="ECO:0000313" key="1">
    <source>
        <dbReference type="EMBL" id="CAB5221689.1"/>
    </source>
</evidence>
<dbReference type="GO" id="GO:0006260">
    <property type="term" value="P:DNA replication"/>
    <property type="evidence" value="ECO:0007669"/>
    <property type="project" value="InterPro"/>
</dbReference>
<dbReference type="Pfam" id="PF16790">
    <property type="entry name" value="Phage_clamp_A"/>
    <property type="match status" value="1"/>
</dbReference>
<protein>
    <submittedName>
        <fullName evidence="1">Clamp loader small subunit</fullName>
    </submittedName>
</protein>
<accession>A0A6J7WUC4</accession>
<dbReference type="GO" id="GO:0003677">
    <property type="term" value="F:DNA binding"/>
    <property type="evidence" value="ECO:0007669"/>
    <property type="project" value="InterPro"/>
</dbReference>
<proteinExistence type="predicted"/>
<dbReference type="Gene3D" id="1.20.272.50">
    <property type="entry name" value="Bacteriophage clamp loader A subunit, A' domain"/>
    <property type="match status" value="1"/>
</dbReference>
<organism evidence="1">
    <name type="scientific">uncultured Caudovirales phage</name>
    <dbReference type="NCBI Taxonomy" id="2100421"/>
    <lineage>
        <taxon>Viruses</taxon>
        <taxon>Duplodnaviria</taxon>
        <taxon>Heunggongvirae</taxon>
        <taxon>Uroviricota</taxon>
        <taxon>Caudoviricetes</taxon>
        <taxon>Peduoviridae</taxon>
        <taxon>Maltschvirus</taxon>
        <taxon>Maltschvirus maltsch</taxon>
    </lineage>
</organism>
<dbReference type="EMBL" id="LR798294">
    <property type="protein sequence ID" value="CAB5221689.1"/>
    <property type="molecule type" value="Genomic_DNA"/>
</dbReference>
<gene>
    <name evidence="1" type="ORF">UFOVP242_25</name>
</gene>
<reference evidence="1" key="1">
    <citation type="submission" date="2020-05" db="EMBL/GenBank/DDBJ databases">
        <authorList>
            <person name="Chiriac C."/>
            <person name="Salcher M."/>
            <person name="Ghai R."/>
            <person name="Kavagutti S V."/>
        </authorList>
    </citation>
    <scope>NUCLEOTIDE SEQUENCE</scope>
</reference>
<sequence>MNHHQMFDEPKVEIVIEPYKTPAISPFEFINAITYNKNDLMVDDWAEKQYVPYLVNKGLSYGADTVIQANEMNSRPHIDKKLQFQFLINNIRPKKRYNKWIKAEKIESIEVIKQYYGYSTDKARQVLPLLDQSKIDLIKQKLEKGGINNVKRVLQD</sequence>